<evidence type="ECO:0000313" key="4">
    <source>
        <dbReference type="EMBL" id="CAJ1388939.1"/>
    </source>
</evidence>
<dbReference type="SMART" id="SM00248">
    <property type="entry name" value="ANK"/>
    <property type="match status" value="5"/>
</dbReference>
<sequence length="656" mass="72026">MSHCEESVRLDLQSGGEVKGSGKTAQRLERVDEKFGSGWDWRSAALPAPVYSVTKAFAFLGSRTQQFGAHTSSGGCSAVCLTDGGTWQLLPTHCRSFGGAVFAGDILLSSSFAYALGCSGGAFEADLLTLEQKLDLQVADLFQLLPKVAAMDAWWELAQDRDTSRWSSSLRSLFFGFGGLSPVRLPLYNIVFVFDPAEVEELKTAVQLLNQMPLPAKMHFVMVAPSAQTNAWDEEVLGVKPSWLSGRIGRFADRVRLEALCHSGRFFGRRAMPNGRLLTLFWAVGVLGRDGAHKGDVAVSDANASNKSNTSNTTPVVKINLFDTDDGRFAISTDDISERESELLKEQQKEAEVQKEEITQRNKAYMFLKQHKNDLNHAVCQAASDYFDFETLTQLVKMGGSVNKQVCGVDSGTPLHQMVFWGLHAGVTRLVRELGADPNLGDARGLPPLFAACAQLHELSNMETVRALVEGGADVNMEVEGWPLIELAAQRRQWQVTKCLLEAGASWPWSFASAEFKLGDKTYTMPLAQPSLEDSNYKFCKAAETNDAVQVISYLVAGKDIDFGLCWTPALEWYTTALGHAAFHQQKDMVKLLKEAGASQDQAKSCSAQQKLCPTFGCFRCLGACEAYHSQDAPMAKKPSRSEKDPHWEIPKMLSC</sequence>
<evidence type="ECO:0000256" key="2">
    <source>
        <dbReference type="ARBA" id="ARBA00023043"/>
    </source>
</evidence>
<dbReference type="InterPro" id="IPR002110">
    <property type="entry name" value="Ankyrin_rpt"/>
</dbReference>
<dbReference type="InterPro" id="IPR036770">
    <property type="entry name" value="Ankyrin_rpt-contain_sf"/>
</dbReference>
<gene>
    <name evidence="4" type="ORF">EVOR1521_LOCUS14673</name>
</gene>
<reference evidence="4" key="1">
    <citation type="submission" date="2023-08" db="EMBL/GenBank/DDBJ databases">
        <authorList>
            <person name="Chen Y."/>
            <person name="Shah S."/>
            <person name="Dougan E. K."/>
            <person name="Thang M."/>
            <person name="Chan C."/>
        </authorList>
    </citation>
    <scope>NUCLEOTIDE SEQUENCE</scope>
</reference>
<evidence type="ECO:0000256" key="1">
    <source>
        <dbReference type="ARBA" id="ARBA00022737"/>
    </source>
</evidence>
<keyword evidence="1" id="KW-0677">Repeat</keyword>
<dbReference type="Proteomes" id="UP001178507">
    <property type="component" value="Unassembled WGS sequence"/>
</dbReference>
<organism evidence="4 5">
    <name type="scientific">Effrenium voratum</name>
    <dbReference type="NCBI Taxonomy" id="2562239"/>
    <lineage>
        <taxon>Eukaryota</taxon>
        <taxon>Sar</taxon>
        <taxon>Alveolata</taxon>
        <taxon>Dinophyceae</taxon>
        <taxon>Suessiales</taxon>
        <taxon>Symbiodiniaceae</taxon>
        <taxon>Effrenium</taxon>
    </lineage>
</organism>
<dbReference type="SUPFAM" id="SSF48403">
    <property type="entry name" value="Ankyrin repeat"/>
    <property type="match status" value="1"/>
</dbReference>
<keyword evidence="3" id="KW-0175">Coiled coil</keyword>
<dbReference type="PANTHER" id="PTHR24198">
    <property type="entry name" value="ANKYRIN REPEAT AND PROTEIN KINASE DOMAIN-CONTAINING PROTEIN"/>
    <property type="match status" value="1"/>
</dbReference>
<dbReference type="AlphaFoldDB" id="A0AA36IM21"/>
<dbReference type="EMBL" id="CAUJNA010001779">
    <property type="protein sequence ID" value="CAJ1388939.1"/>
    <property type="molecule type" value="Genomic_DNA"/>
</dbReference>
<evidence type="ECO:0000313" key="5">
    <source>
        <dbReference type="Proteomes" id="UP001178507"/>
    </source>
</evidence>
<evidence type="ECO:0000256" key="3">
    <source>
        <dbReference type="SAM" id="Coils"/>
    </source>
</evidence>
<proteinExistence type="predicted"/>
<keyword evidence="2" id="KW-0040">ANK repeat</keyword>
<name>A0AA36IM21_9DINO</name>
<dbReference type="Gene3D" id="1.25.40.20">
    <property type="entry name" value="Ankyrin repeat-containing domain"/>
    <property type="match status" value="1"/>
</dbReference>
<accession>A0AA36IM21</accession>
<keyword evidence="5" id="KW-1185">Reference proteome</keyword>
<comment type="caution">
    <text evidence="4">The sequence shown here is derived from an EMBL/GenBank/DDBJ whole genome shotgun (WGS) entry which is preliminary data.</text>
</comment>
<dbReference type="PANTHER" id="PTHR24198:SF165">
    <property type="entry name" value="ANKYRIN REPEAT-CONTAINING PROTEIN-RELATED"/>
    <property type="match status" value="1"/>
</dbReference>
<feature type="coiled-coil region" evidence="3">
    <location>
        <begin position="337"/>
        <end position="364"/>
    </location>
</feature>
<protein>
    <submittedName>
        <fullName evidence="4">Uncharacterized protein</fullName>
    </submittedName>
</protein>